<comment type="caution">
    <text evidence="2">The sequence shown here is derived from an EMBL/GenBank/DDBJ whole genome shotgun (WGS) entry which is preliminary data.</text>
</comment>
<dbReference type="Proteomes" id="UP000827092">
    <property type="component" value="Unassembled WGS sequence"/>
</dbReference>
<feature type="compositionally biased region" description="Basic and acidic residues" evidence="1">
    <location>
        <begin position="89"/>
        <end position="175"/>
    </location>
</feature>
<gene>
    <name evidence="2" type="ORF">JTE90_008732</name>
</gene>
<sequence length="175" mass="20121">MAFRFFQWIRREFILRPLVTSKSSFATVENEPTESLLIGKEPKLTKKEKRLKMFLQAVGVFLPSVYLGHVLSNHDIFGPSVKEKKRKRIAEEEREKALEKEEEKEEMQEKKEEDGQSKNEKKASGEEEKSKDSKDNKEKAEQGDGDSKNKEKEDGNDKGNKKEAKDSNAGENDAK</sequence>
<evidence type="ECO:0000256" key="1">
    <source>
        <dbReference type="SAM" id="MobiDB-lite"/>
    </source>
</evidence>
<proteinExistence type="predicted"/>
<feature type="region of interest" description="Disordered" evidence="1">
    <location>
        <begin position="78"/>
        <end position="175"/>
    </location>
</feature>
<evidence type="ECO:0000313" key="2">
    <source>
        <dbReference type="EMBL" id="KAG8186202.1"/>
    </source>
</evidence>
<protein>
    <submittedName>
        <fullName evidence="2">Uncharacterized protein</fullName>
    </submittedName>
</protein>
<organism evidence="2 3">
    <name type="scientific">Oedothorax gibbosus</name>
    <dbReference type="NCBI Taxonomy" id="931172"/>
    <lineage>
        <taxon>Eukaryota</taxon>
        <taxon>Metazoa</taxon>
        <taxon>Ecdysozoa</taxon>
        <taxon>Arthropoda</taxon>
        <taxon>Chelicerata</taxon>
        <taxon>Arachnida</taxon>
        <taxon>Araneae</taxon>
        <taxon>Araneomorphae</taxon>
        <taxon>Entelegynae</taxon>
        <taxon>Araneoidea</taxon>
        <taxon>Linyphiidae</taxon>
        <taxon>Erigoninae</taxon>
        <taxon>Oedothorax</taxon>
    </lineage>
</organism>
<dbReference type="EMBL" id="JAFNEN010000309">
    <property type="protein sequence ID" value="KAG8186202.1"/>
    <property type="molecule type" value="Genomic_DNA"/>
</dbReference>
<evidence type="ECO:0000313" key="3">
    <source>
        <dbReference type="Proteomes" id="UP000827092"/>
    </source>
</evidence>
<name>A0AAV6UP27_9ARAC</name>
<accession>A0AAV6UP27</accession>
<reference evidence="2 3" key="1">
    <citation type="journal article" date="2022" name="Nat. Ecol. Evol.">
        <title>A masculinizing supergene underlies an exaggerated male reproductive morph in a spider.</title>
        <authorList>
            <person name="Hendrickx F."/>
            <person name="De Corte Z."/>
            <person name="Sonet G."/>
            <person name="Van Belleghem S.M."/>
            <person name="Kostlbacher S."/>
            <person name="Vangestel C."/>
        </authorList>
    </citation>
    <scope>NUCLEOTIDE SEQUENCE [LARGE SCALE GENOMIC DNA]</scope>
    <source>
        <strain evidence="2">W744_W776</strain>
    </source>
</reference>
<dbReference type="AlphaFoldDB" id="A0AAV6UP27"/>
<keyword evidence="3" id="KW-1185">Reference proteome</keyword>